<feature type="binding site" evidence="15">
    <location>
        <position position="72"/>
    </location>
    <ligand>
        <name>Zn(2+)</name>
        <dbReference type="ChEBI" id="CHEBI:29105"/>
        <note>catalytic</note>
    </ligand>
</feature>
<dbReference type="InterPro" id="IPR002734">
    <property type="entry name" value="RibDG_C"/>
</dbReference>
<evidence type="ECO:0000256" key="15">
    <source>
        <dbReference type="PIRSR" id="PIRSR006769-3"/>
    </source>
</evidence>
<dbReference type="EMBL" id="NQYH01000001">
    <property type="protein sequence ID" value="RIY42605.1"/>
    <property type="molecule type" value="Genomic_DNA"/>
</dbReference>
<dbReference type="GO" id="GO:0009231">
    <property type="term" value="P:riboflavin biosynthetic process"/>
    <property type="evidence" value="ECO:0007669"/>
    <property type="project" value="UniProtKB-UniPathway"/>
</dbReference>
<dbReference type="EC" id="3.5.4.26" evidence="12"/>
<evidence type="ECO:0000256" key="13">
    <source>
        <dbReference type="PIRSR" id="PIRSR006769-1"/>
    </source>
</evidence>
<sequence>MRLAIELSREVLYLTAPNPRVACLIVKGNQLLAAGVTQQAGGPHAEVMALRQAQTRGHNVAGTTIYVTLEPCSHYGRTPPCVDALIQAQPARVVVAMPDPNPLVAGQGLGRLREAGIQVQAPLCAEQALEVNPGFVSRMTRKTPWVWLKSAVSIDGQIALANGLSQWITGPQARADGHHWRARSSVVLTGLRTVLADDPQMTVRNVETSRQPIRAVVDTRFEIPETARILNGSPTWIFTCHHDADKAQRLAERQVQTVMMPERDGRVDLAAVLQWMGHNDVNEVHVEGGASLHGALLEAGLADELLVYMAPKILGAGRGMFTIPMRQSLADQDDFRFVEQAALGDDIRLRLRHQGHWQALVHSVSQVPQT</sequence>
<evidence type="ECO:0000256" key="11">
    <source>
        <dbReference type="ARBA" id="ARBA00023268"/>
    </source>
</evidence>
<comment type="catalytic activity">
    <reaction evidence="12">
        <text>5-amino-6-(5-phospho-D-ribitylamino)uracil + NADP(+) = 5-amino-6-(5-phospho-D-ribosylamino)uracil + NADPH + H(+)</text>
        <dbReference type="Rhea" id="RHEA:17845"/>
        <dbReference type="ChEBI" id="CHEBI:15378"/>
        <dbReference type="ChEBI" id="CHEBI:57783"/>
        <dbReference type="ChEBI" id="CHEBI:58349"/>
        <dbReference type="ChEBI" id="CHEBI:58421"/>
        <dbReference type="ChEBI" id="CHEBI:58453"/>
        <dbReference type="EC" id="1.1.1.193"/>
    </reaction>
</comment>
<evidence type="ECO:0000259" key="16">
    <source>
        <dbReference type="PROSITE" id="PS51747"/>
    </source>
</evidence>
<feature type="binding site" evidence="14">
    <location>
        <position position="151"/>
    </location>
    <ligand>
        <name>NADP(+)</name>
        <dbReference type="ChEBI" id="CHEBI:58349"/>
    </ligand>
</feature>
<feature type="binding site" evidence="14">
    <location>
        <position position="197"/>
    </location>
    <ligand>
        <name>NADP(+)</name>
        <dbReference type="ChEBI" id="CHEBI:58349"/>
    </ligand>
</feature>
<dbReference type="Pfam" id="PF01872">
    <property type="entry name" value="RibD_C"/>
    <property type="match status" value="1"/>
</dbReference>
<accession>A0A3A1YYI7</accession>
<feature type="domain" description="CMP/dCMP-type deaminase" evidence="16">
    <location>
        <begin position="1"/>
        <end position="120"/>
    </location>
</feature>
<evidence type="ECO:0000256" key="2">
    <source>
        <dbReference type="ARBA" id="ARBA00004882"/>
    </source>
</evidence>
<evidence type="ECO:0000256" key="9">
    <source>
        <dbReference type="ARBA" id="ARBA00022857"/>
    </source>
</evidence>
<comment type="caution">
    <text evidence="17">The sequence shown here is derived from an EMBL/GenBank/DDBJ whole genome shotgun (WGS) entry which is preliminary data.</text>
</comment>
<dbReference type="PANTHER" id="PTHR38011">
    <property type="entry name" value="DIHYDROFOLATE REDUCTASE FAMILY PROTEIN (AFU_ORTHOLOGUE AFUA_8G06820)"/>
    <property type="match status" value="1"/>
</dbReference>
<proteinExistence type="inferred from homology"/>
<evidence type="ECO:0000313" key="17">
    <source>
        <dbReference type="EMBL" id="RIY42605.1"/>
    </source>
</evidence>
<evidence type="ECO:0000256" key="6">
    <source>
        <dbReference type="ARBA" id="ARBA00022619"/>
    </source>
</evidence>
<evidence type="ECO:0000256" key="7">
    <source>
        <dbReference type="ARBA" id="ARBA00022723"/>
    </source>
</evidence>
<dbReference type="NCBIfam" id="TIGR00326">
    <property type="entry name" value="eubact_ribD"/>
    <property type="match status" value="1"/>
</dbReference>
<dbReference type="Pfam" id="PF00383">
    <property type="entry name" value="dCMP_cyt_deam_1"/>
    <property type="match status" value="1"/>
</dbReference>
<name>A0A3A1YYI7_9BURK</name>
<dbReference type="GO" id="GO:0008703">
    <property type="term" value="F:5-amino-6-(5-phosphoribosylamino)uracil reductase activity"/>
    <property type="evidence" value="ECO:0007669"/>
    <property type="project" value="UniProtKB-EC"/>
</dbReference>
<dbReference type="PROSITE" id="PS00903">
    <property type="entry name" value="CYT_DCMP_DEAMINASES_1"/>
    <property type="match status" value="1"/>
</dbReference>
<dbReference type="InterPro" id="IPR016193">
    <property type="entry name" value="Cytidine_deaminase-like"/>
</dbReference>
<dbReference type="InterPro" id="IPR024072">
    <property type="entry name" value="DHFR-like_dom_sf"/>
</dbReference>
<dbReference type="AlphaFoldDB" id="A0A3A1YYI7"/>
<comment type="function">
    <text evidence="1 12">Converts 2,5-diamino-6-(ribosylamino)-4(3h)-pyrimidinone 5'-phosphate into 5-amino-6-(ribosylamino)-2,4(1h,3h)-pyrimidinedione 5'-phosphate.</text>
</comment>
<comment type="pathway">
    <text evidence="3 12">Cofactor biosynthesis; riboflavin biosynthesis; 5-amino-6-(D-ribitylamino)uracil from GTP: step 3/4.</text>
</comment>
<keyword evidence="9 12" id="KW-0521">NADP</keyword>
<dbReference type="InterPro" id="IPR002125">
    <property type="entry name" value="CMP_dCMP_dom"/>
</dbReference>
<protein>
    <recommendedName>
        <fullName evidence="12">Riboflavin biosynthesis protein RibD</fullName>
    </recommendedName>
    <domain>
        <recommendedName>
            <fullName evidence="12">Diaminohydroxyphosphoribosylaminopyrimidine deaminase</fullName>
            <shortName evidence="12">DRAP deaminase</shortName>
            <ecNumber evidence="12">3.5.4.26</ecNumber>
        </recommendedName>
        <alternativeName>
            <fullName evidence="12">Riboflavin-specific deaminase</fullName>
        </alternativeName>
    </domain>
    <domain>
        <recommendedName>
            <fullName evidence="12">5-amino-6-(5-phosphoribosylamino)uracil reductase</fullName>
            <ecNumber evidence="12">1.1.1.193</ecNumber>
        </recommendedName>
        <alternativeName>
            <fullName evidence="12">HTP reductase</fullName>
        </alternativeName>
    </domain>
</protein>
<dbReference type="OrthoDB" id="9800865at2"/>
<feature type="binding site" evidence="14">
    <location>
        <position position="165"/>
    </location>
    <ligand>
        <name>substrate</name>
    </ligand>
</feature>
<evidence type="ECO:0000256" key="8">
    <source>
        <dbReference type="ARBA" id="ARBA00022833"/>
    </source>
</evidence>
<feature type="binding site" evidence="14">
    <location>
        <position position="167"/>
    </location>
    <ligand>
        <name>substrate</name>
    </ligand>
</feature>
<keyword evidence="7 12" id="KW-0479">Metal-binding</keyword>
<dbReference type="CDD" id="cd01284">
    <property type="entry name" value="Riboflavin_deaminase-reductase"/>
    <property type="match status" value="1"/>
</dbReference>
<evidence type="ECO:0000256" key="14">
    <source>
        <dbReference type="PIRSR" id="PIRSR006769-2"/>
    </source>
</evidence>
<dbReference type="PROSITE" id="PS51747">
    <property type="entry name" value="CYT_DCMP_DEAMINASES_2"/>
    <property type="match status" value="1"/>
</dbReference>
<comment type="cofactor">
    <cofactor evidence="12 15">
        <name>Zn(2+)</name>
        <dbReference type="ChEBI" id="CHEBI:29105"/>
    </cofactor>
    <text evidence="12 15">Binds 1 zinc ion.</text>
</comment>
<keyword evidence="8 12" id="KW-0862">Zinc</keyword>
<feature type="binding site" evidence="14">
    <location>
        <position position="181"/>
    </location>
    <ligand>
        <name>substrate</name>
    </ligand>
</feature>
<dbReference type="Gene3D" id="3.40.430.10">
    <property type="entry name" value="Dihydrofolate Reductase, subunit A"/>
    <property type="match status" value="1"/>
</dbReference>
<evidence type="ECO:0000256" key="10">
    <source>
        <dbReference type="ARBA" id="ARBA00023002"/>
    </source>
</evidence>
<evidence type="ECO:0000256" key="12">
    <source>
        <dbReference type="PIRNR" id="PIRNR006769"/>
    </source>
</evidence>
<comment type="similarity">
    <text evidence="4 12">In the N-terminal section; belongs to the cytidine and deoxycytidylate deaminase family.</text>
</comment>
<feature type="binding site" evidence="14">
    <location>
        <begin position="289"/>
        <end position="295"/>
    </location>
    <ligand>
        <name>NADP(+)</name>
        <dbReference type="ChEBI" id="CHEBI:58349"/>
    </ligand>
</feature>
<evidence type="ECO:0000256" key="3">
    <source>
        <dbReference type="ARBA" id="ARBA00004910"/>
    </source>
</evidence>
<comment type="catalytic activity">
    <reaction evidence="12">
        <text>2,5-diamino-6-hydroxy-4-(5-phosphoribosylamino)-pyrimidine + H2O + H(+) = 5-amino-6-(5-phospho-D-ribosylamino)uracil + NH4(+)</text>
        <dbReference type="Rhea" id="RHEA:21868"/>
        <dbReference type="ChEBI" id="CHEBI:15377"/>
        <dbReference type="ChEBI" id="CHEBI:15378"/>
        <dbReference type="ChEBI" id="CHEBI:28938"/>
        <dbReference type="ChEBI" id="CHEBI:58453"/>
        <dbReference type="ChEBI" id="CHEBI:58614"/>
        <dbReference type="EC" id="3.5.4.26"/>
    </reaction>
</comment>
<dbReference type="Proteomes" id="UP000266206">
    <property type="component" value="Unassembled WGS sequence"/>
</dbReference>
<evidence type="ECO:0000256" key="5">
    <source>
        <dbReference type="ARBA" id="ARBA00007417"/>
    </source>
</evidence>
<feature type="binding site" evidence="15">
    <location>
        <position position="81"/>
    </location>
    <ligand>
        <name>Zn(2+)</name>
        <dbReference type="ChEBI" id="CHEBI:29105"/>
        <note>catalytic</note>
    </ligand>
</feature>
<reference evidence="17 18" key="1">
    <citation type="submission" date="2017-08" db="EMBL/GenBank/DDBJ databases">
        <title>Pusillimonas indicus sp. nov., a member of the family Alcaligenaceae isolated from surface seawater.</title>
        <authorList>
            <person name="Li J."/>
        </authorList>
    </citation>
    <scope>NUCLEOTIDE SEQUENCE [LARGE SCALE GENOMIC DNA]</scope>
    <source>
        <strain evidence="17 18">L52-1-41</strain>
    </source>
</reference>
<feature type="binding site" evidence="14">
    <location>
        <position position="193"/>
    </location>
    <ligand>
        <name>NADP(+)</name>
        <dbReference type="ChEBI" id="CHEBI:58349"/>
    </ligand>
</feature>
<dbReference type="NCBIfam" id="TIGR00227">
    <property type="entry name" value="ribD_Cterm"/>
    <property type="match status" value="1"/>
</dbReference>
<comment type="pathway">
    <text evidence="2 12">Cofactor biosynthesis; riboflavin biosynthesis; 5-amino-6-(D-ribitylamino)uracil from GTP: step 2/4.</text>
</comment>
<dbReference type="PANTHER" id="PTHR38011:SF7">
    <property type="entry name" value="2,5-DIAMINO-6-RIBOSYLAMINO-4(3H)-PYRIMIDINONE 5'-PHOSPHATE REDUCTASE"/>
    <property type="match status" value="1"/>
</dbReference>
<evidence type="ECO:0000256" key="4">
    <source>
        <dbReference type="ARBA" id="ARBA00005259"/>
    </source>
</evidence>
<dbReference type="InterPro" id="IPR050765">
    <property type="entry name" value="Riboflavin_Biosynth_HTPR"/>
</dbReference>
<dbReference type="GO" id="GO:0008270">
    <property type="term" value="F:zinc ion binding"/>
    <property type="evidence" value="ECO:0007669"/>
    <property type="project" value="InterPro"/>
</dbReference>
<dbReference type="SUPFAM" id="SSF53597">
    <property type="entry name" value="Dihydrofolate reductase-like"/>
    <property type="match status" value="1"/>
</dbReference>
<keyword evidence="12" id="KW-0378">Hydrolase</keyword>
<dbReference type="UniPathway" id="UPA00275">
    <property type="reaction ID" value="UER00401"/>
</dbReference>
<keyword evidence="11" id="KW-0511">Multifunctional enzyme</keyword>
<dbReference type="EC" id="1.1.1.193" evidence="12"/>
<evidence type="ECO:0000313" key="18">
    <source>
        <dbReference type="Proteomes" id="UP000266206"/>
    </source>
</evidence>
<organism evidence="17 18">
    <name type="scientific">Neopusillimonas maritima</name>
    <dbReference type="NCBI Taxonomy" id="2026239"/>
    <lineage>
        <taxon>Bacteria</taxon>
        <taxon>Pseudomonadati</taxon>
        <taxon>Pseudomonadota</taxon>
        <taxon>Betaproteobacteria</taxon>
        <taxon>Burkholderiales</taxon>
        <taxon>Alcaligenaceae</taxon>
        <taxon>Neopusillimonas</taxon>
    </lineage>
</organism>
<feature type="binding site" evidence="14">
    <location>
        <position position="287"/>
    </location>
    <ligand>
        <name>substrate</name>
    </ligand>
</feature>
<evidence type="ECO:0000256" key="1">
    <source>
        <dbReference type="ARBA" id="ARBA00002151"/>
    </source>
</evidence>
<dbReference type="GO" id="GO:0050661">
    <property type="term" value="F:NADP binding"/>
    <property type="evidence" value="ECO:0007669"/>
    <property type="project" value="InterPro"/>
</dbReference>
<feature type="active site" description="Proton donor" evidence="13">
    <location>
        <position position="46"/>
    </location>
</feature>
<dbReference type="InterPro" id="IPR004794">
    <property type="entry name" value="Eubact_RibD"/>
</dbReference>
<keyword evidence="6 12" id="KW-0686">Riboflavin biosynthesis</keyword>
<dbReference type="InterPro" id="IPR011549">
    <property type="entry name" value="RibD_C"/>
</dbReference>
<feature type="binding site" evidence="14">
    <location>
        <position position="219"/>
    </location>
    <ligand>
        <name>NADP(+)</name>
        <dbReference type="ChEBI" id="CHEBI:58349"/>
    </ligand>
</feature>
<keyword evidence="10 12" id="KW-0560">Oxidoreductase</keyword>
<dbReference type="InterPro" id="IPR016192">
    <property type="entry name" value="APOBEC/CMP_deaminase_Zn-bd"/>
</dbReference>
<dbReference type="PIRSF" id="PIRSF006769">
    <property type="entry name" value="RibD"/>
    <property type="match status" value="1"/>
</dbReference>
<feature type="binding site" evidence="15">
    <location>
        <position position="44"/>
    </location>
    <ligand>
        <name>Zn(2+)</name>
        <dbReference type="ChEBI" id="CHEBI:29105"/>
        <note>catalytic</note>
    </ligand>
</feature>
<dbReference type="Gene3D" id="3.40.140.10">
    <property type="entry name" value="Cytidine Deaminase, domain 2"/>
    <property type="match status" value="1"/>
</dbReference>
<dbReference type="GO" id="GO:0008835">
    <property type="term" value="F:diaminohydroxyphosphoribosylaminopyrimidine deaminase activity"/>
    <property type="evidence" value="ECO:0007669"/>
    <property type="project" value="UniProtKB-EC"/>
</dbReference>
<dbReference type="SUPFAM" id="SSF53927">
    <property type="entry name" value="Cytidine deaminase-like"/>
    <property type="match status" value="1"/>
</dbReference>
<feature type="binding site" evidence="14">
    <location>
        <position position="204"/>
    </location>
    <ligand>
        <name>substrate</name>
    </ligand>
</feature>
<comment type="similarity">
    <text evidence="5 12">In the C-terminal section; belongs to the HTP reductase family.</text>
</comment>
<gene>
    <name evidence="17" type="primary">ribD</name>
    <name evidence="17" type="ORF">CJP73_01495</name>
</gene>